<name>H8Y1G4_ACTPL</name>
<dbReference type="InterPro" id="IPR011250">
    <property type="entry name" value="OMP/PagP_B-barrel"/>
</dbReference>
<keyword evidence="2" id="KW-0449">Lipoprotein</keyword>
<evidence type="ECO:0000256" key="1">
    <source>
        <dbReference type="SAM" id="MobiDB-lite"/>
    </source>
</evidence>
<protein>
    <submittedName>
        <fullName evidence="2">Outer membrane lipoprotein A</fullName>
    </submittedName>
</protein>
<feature type="compositionally biased region" description="Basic and acidic residues" evidence="1">
    <location>
        <begin position="82"/>
        <end position="96"/>
    </location>
</feature>
<evidence type="ECO:0000313" key="2">
    <source>
        <dbReference type="EMBL" id="AEC12212.1"/>
    </source>
</evidence>
<accession>H8Y1G4</accession>
<gene>
    <name evidence="2" type="primary">omlA</name>
</gene>
<organism evidence="2">
    <name type="scientific">Actinobacillus pleuropneumoniae serovar 13 str. N273</name>
    <dbReference type="NCBI Taxonomy" id="754262"/>
    <lineage>
        <taxon>Bacteria</taxon>
        <taxon>Pseudomonadati</taxon>
        <taxon>Pseudomonadota</taxon>
        <taxon>Gammaproteobacteria</taxon>
        <taxon>Pasteurellales</taxon>
        <taxon>Pasteurellaceae</taxon>
        <taxon>Actinobacillus</taxon>
    </lineage>
</organism>
<sequence length="364" mass="40061">MNIATKLIAGLVAGLGLTACSGGGSSGSSSKPNSKPTPKVDMSAPKAAHIKKEEVPPPHSPKTETPNSLFFLMIDNPKVEKQKENNLQEKSPKADEPQVMDPKLGAPQKDDQKLEEPKNKSNAEILKELGIKDFLYNHQILPAKFPLSYIYRQAPLYLLIIHSSKLERKNKKNNYKKNQNNRTSIDGTGKLFGHYGYIQLNRRREGERYGIIKEDVVKHNLLSMEKSTKTAPNKSIEYRGKMLYGYKNVDNRNLVADVQASYNHSDKKLSMEIFGDHGDYWKLGAIGNNRLPKDMVTGVVVDKDGTISNAGLYSKIDNTPGKLTPDATFSGGIFGKNGDVLAGSADGNFWQGVIGATATEANKK</sequence>
<feature type="region of interest" description="Disordered" evidence="1">
    <location>
        <begin position="82"/>
        <end position="121"/>
    </location>
</feature>
<proteinExistence type="predicted"/>
<reference evidence="2" key="1">
    <citation type="submission" date="2011-02" db="EMBL/GenBank/DDBJ databases">
        <authorList>
            <person name="Rossi C."/>
            <person name="Bazzolli D.M.S."/>
        </authorList>
    </citation>
    <scope>NUCLEOTIDE SEQUENCE</scope>
    <source>
        <strain evidence="2">N273</strain>
    </source>
</reference>
<feature type="compositionally biased region" description="Basic and acidic residues" evidence="1">
    <location>
        <begin position="108"/>
        <end position="121"/>
    </location>
</feature>
<dbReference type="PROSITE" id="PS51257">
    <property type="entry name" value="PROKAR_LIPOPROTEIN"/>
    <property type="match status" value="1"/>
</dbReference>
<dbReference type="AlphaFoldDB" id="H8Y1G4"/>
<dbReference type="SUPFAM" id="SSF56925">
    <property type="entry name" value="OMPA-like"/>
    <property type="match status" value="1"/>
</dbReference>
<dbReference type="Gene3D" id="2.40.160.90">
    <property type="match status" value="1"/>
</dbReference>
<feature type="region of interest" description="Disordered" evidence="1">
    <location>
        <begin position="21"/>
        <end position="67"/>
    </location>
</feature>
<dbReference type="EMBL" id="JF311904">
    <property type="protein sequence ID" value="AEC12212.1"/>
    <property type="molecule type" value="Genomic_DNA"/>
</dbReference>